<feature type="domain" description="Histidine kinase" evidence="17">
    <location>
        <begin position="510"/>
        <end position="732"/>
    </location>
</feature>
<evidence type="ECO:0000256" key="9">
    <source>
        <dbReference type="ARBA" id="ARBA00022777"/>
    </source>
</evidence>
<accession>A0ABT1Y929</accession>
<dbReference type="CDD" id="cd00082">
    <property type="entry name" value="HisKA"/>
    <property type="match status" value="1"/>
</dbReference>
<protein>
    <recommendedName>
        <fullName evidence="3">histidine kinase</fullName>
        <ecNumber evidence="3">2.7.13.3</ecNumber>
    </recommendedName>
</protein>
<dbReference type="SUPFAM" id="SSF55785">
    <property type="entry name" value="PYP-like sensor domain (PAS domain)"/>
    <property type="match status" value="1"/>
</dbReference>
<evidence type="ECO:0000259" key="18">
    <source>
        <dbReference type="PROSITE" id="PS50110"/>
    </source>
</evidence>
<dbReference type="SUPFAM" id="SSF47226">
    <property type="entry name" value="Histidine-containing phosphotransfer domain, HPT domain"/>
    <property type="match status" value="1"/>
</dbReference>
<dbReference type="Pfam" id="PF01627">
    <property type="entry name" value="Hpt"/>
    <property type="match status" value="1"/>
</dbReference>
<evidence type="ECO:0000256" key="1">
    <source>
        <dbReference type="ARBA" id="ARBA00000085"/>
    </source>
</evidence>
<evidence type="ECO:0000256" key="15">
    <source>
        <dbReference type="PROSITE-ProRule" id="PRU00169"/>
    </source>
</evidence>
<evidence type="ECO:0000259" key="17">
    <source>
        <dbReference type="PROSITE" id="PS50109"/>
    </source>
</evidence>
<keyword evidence="13 16" id="KW-0472">Membrane</keyword>
<feature type="domain" description="HAMP" evidence="21">
    <location>
        <begin position="300"/>
        <end position="353"/>
    </location>
</feature>
<evidence type="ECO:0000313" key="24">
    <source>
        <dbReference type="Proteomes" id="UP001300012"/>
    </source>
</evidence>
<dbReference type="InterPro" id="IPR003660">
    <property type="entry name" value="HAMP_dom"/>
</dbReference>
<gene>
    <name evidence="23" type="ORF">NV381_00685</name>
</gene>
<feature type="transmembrane region" description="Helical" evidence="16">
    <location>
        <begin position="276"/>
        <end position="299"/>
    </location>
</feature>
<dbReference type="InterPro" id="IPR008207">
    <property type="entry name" value="Sig_transdc_His_kin_Hpt_dom"/>
</dbReference>
<feature type="modified residue" description="4-aspartylphosphate" evidence="15">
    <location>
        <position position="949"/>
    </location>
</feature>
<dbReference type="CDD" id="cd00156">
    <property type="entry name" value="REC"/>
    <property type="match status" value="1"/>
</dbReference>
<sequence length="1159" mass="129815">MRELSLRFKMMVVVVLISGGALFVVGISNYSSAKQRIMDSLKETANEKVQLSSYNLSAWIRNRMAEVEIMSRSEQVRFGTDAERIDYFGKEVERSKGEYKRIGFADLKGDMDISLGGKVNFHSEDIFTRVMKGESIVSDPFVEKAANQRLITLQVPVFNEKNNIIGLVHAEILLDKAFKKLINHHAGNMGKIMLSTADGTVFYLSEVSEADSINKEAIGSILAEIVTKPLESRHGFRDLSERKNPLLLFFSAVEDTAWYVVLQVPTDEMEKPLHSLFWKTVLSIAATEVIMIWLLTVVYNRQIVRVKEILSVTETVAEGNFNLSPIPISNNDEIGALAQSVNVMMDHLRTLFERLDTIINHNDFLMIALDADYKITYFSKTAENMLGYTADEVLNKETPLLYIAPEEITEEAERLSKLLGRTVTPDVAVFHELRLLEFSYDREWTFVHKDGNRFPVTHNSNGLSDGEGNFLGVVAIARDITEQKRVRQELIQAKLEADEANLAKSRFLAGMSHEIRTPLNGIIGLTQLMQKTDMTEVQKDYSSKVLYSSQALLRIINDILDFSKVEAGKMELEKITFHPEELMDKLSGVLGVFLGGKEQFELMIEMDDSLPDELIGDPLRLEQVLLNLCNNAVKFTEKGFVKVKVDVVKKKGTSVNVHFSVEDTGIGISAEQMDSLFKPFTQADGSTSRKYGGTGLGLVIASRLIKLMDSNLEVRSELGQGSVFSFTVPMMLPAGAKPNDWKSKIHKAGLRVMVVEDHPLMQEHISAMLRSFSYEPVIFSTWKEAFAELGQHTSGKPYDLALMDMEMPDMYGLETWAAFKREADAAGIITLAHTTAYGRDEMLSVPMEYRSDGIVVKPLSRSGFFQTIEAALGRRGHSAIQPFVLKRGSQMRQGNGRMKRILLAEDNEINQQVAMELLAQSGYSVDVARTGYEVLDKLHSEDWDLILMDIFMPELDGVETTRRIRSGDRLEQIPIIALTANAISSDHEKYRTAGMNDIITKPIELHMLDSVIQKWLNDAAASSEEDWTYSPSAAGVGLIELLSGNENINVSKALFQLLGKEQILLKMFSIFLRDYVGYTERIREALSEGRLQEAQRFAHTLKGAAGSLSADPLYKAAAKLEETLKVACISGNNNVELEEAMKELELCLDRLITTLQAIS</sequence>
<evidence type="ECO:0000256" key="3">
    <source>
        <dbReference type="ARBA" id="ARBA00012438"/>
    </source>
</evidence>
<keyword evidence="9" id="KW-0418">Kinase</keyword>
<feature type="modified residue" description="Phosphohistidine" evidence="14">
    <location>
        <position position="1099"/>
    </location>
</feature>
<dbReference type="InterPro" id="IPR036097">
    <property type="entry name" value="HisK_dim/P_sf"/>
</dbReference>
<dbReference type="PROSITE" id="PS50110">
    <property type="entry name" value="RESPONSE_REGULATORY"/>
    <property type="match status" value="2"/>
</dbReference>
<evidence type="ECO:0000259" key="20">
    <source>
        <dbReference type="PROSITE" id="PS50113"/>
    </source>
</evidence>
<keyword evidence="6" id="KW-0808">Transferase</keyword>
<feature type="modified residue" description="4-aspartylphosphate" evidence="15">
    <location>
        <position position="804"/>
    </location>
</feature>
<evidence type="ECO:0000256" key="6">
    <source>
        <dbReference type="ARBA" id="ARBA00022679"/>
    </source>
</evidence>
<dbReference type="InterPro" id="IPR004358">
    <property type="entry name" value="Sig_transdc_His_kin-like_C"/>
</dbReference>
<dbReference type="Gene3D" id="3.30.450.20">
    <property type="entry name" value="PAS domain"/>
    <property type="match status" value="2"/>
</dbReference>
<dbReference type="InterPro" id="IPR003594">
    <property type="entry name" value="HATPase_dom"/>
</dbReference>
<proteinExistence type="predicted"/>
<evidence type="ECO:0000256" key="7">
    <source>
        <dbReference type="ARBA" id="ARBA00022692"/>
    </source>
</evidence>
<dbReference type="SMART" id="SM00448">
    <property type="entry name" value="REC"/>
    <property type="match status" value="2"/>
</dbReference>
<dbReference type="InterPro" id="IPR005467">
    <property type="entry name" value="His_kinase_dom"/>
</dbReference>
<dbReference type="CDD" id="cd06225">
    <property type="entry name" value="HAMP"/>
    <property type="match status" value="1"/>
</dbReference>
<dbReference type="RefSeq" id="WP_258211325.1">
    <property type="nucleotide sequence ID" value="NZ_JANQBD010000001.1"/>
</dbReference>
<dbReference type="SMART" id="SM00086">
    <property type="entry name" value="PAC"/>
    <property type="match status" value="1"/>
</dbReference>
<evidence type="ECO:0000259" key="21">
    <source>
        <dbReference type="PROSITE" id="PS50885"/>
    </source>
</evidence>
<evidence type="ECO:0000256" key="12">
    <source>
        <dbReference type="ARBA" id="ARBA00023012"/>
    </source>
</evidence>
<dbReference type="SUPFAM" id="SSF52172">
    <property type="entry name" value="CheY-like"/>
    <property type="match status" value="2"/>
</dbReference>
<dbReference type="SMART" id="SM00304">
    <property type="entry name" value="HAMP"/>
    <property type="match status" value="1"/>
</dbReference>
<evidence type="ECO:0000256" key="13">
    <source>
        <dbReference type="ARBA" id="ARBA00023136"/>
    </source>
</evidence>
<keyword evidence="24" id="KW-1185">Reference proteome</keyword>
<feature type="domain" description="HPt" evidence="22">
    <location>
        <begin position="1060"/>
        <end position="1158"/>
    </location>
</feature>
<evidence type="ECO:0000313" key="23">
    <source>
        <dbReference type="EMBL" id="MCR8629704.1"/>
    </source>
</evidence>
<dbReference type="PANTHER" id="PTHR45339:SF1">
    <property type="entry name" value="HYBRID SIGNAL TRANSDUCTION HISTIDINE KINASE J"/>
    <property type="match status" value="1"/>
</dbReference>
<dbReference type="PROSITE" id="PS50894">
    <property type="entry name" value="HPT"/>
    <property type="match status" value="1"/>
</dbReference>
<keyword evidence="4" id="KW-1003">Cell membrane</keyword>
<evidence type="ECO:0000259" key="22">
    <source>
        <dbReference type="PROSITE" id="PS50894"/>
    </source>
</evidence>
<dbReference type="Pfam" id="PF02518">
    <property type="entry name" value="HATPase_c"/>
    <property type="match status" value="1"/>
</dbReference>
<dbReference type="InterPro" id="IPR001789">
    <property type="entry name" value="Sig_transdc_resp-reg_receiver"/>
</dbReference>
<name>A0ABT1Y929_9BACL</name>
<dbReference type="SMART" id="SM00387">
    <property type="entry name" value="HATPase_c"/>
    <property type="match status" value="1"/>
</dbReference>
<dbReference type="Gene3D" id="6.10.340.10">
    <property type="match status" value="1"/>
</dbReference>
<keyword evidence="7 16" id="KW-0812">Transmembrane</keyword>
<dbReference type="InterPro" id="IPR011006">
    <property type="entry name" value="CheY-like_superfamily"/>
</dbReference>
<evidence type="ECO:0000256" key="2">
    <source>
        <dbReference type="ARBA" id="ARBA00004651"/>
    </source>
</evidence>
<dbReference type="Gene3D" id="3.30.565.10">
    <property type="entry name" value="Histidine kinase-like ATPase, C-terminal domain"/>
    <property type="match status" value="1"/>
</dbReference>
<dbReference type="SUPFAM" id="SSF47384">
    <property type="entry name" value="Homodimeric domain of signal transducing histidine kinase"/>
    <property type="match status" value="1"/>
</dbReference>
<dbReference type="NCBIfam" id="TIGR00229">
    <property type="entry name" value="sensory_box"/>
    <property type="match status" value="1"/>
</dbReference>
<keyword evidence="5 15" id="KW-0597">Phosphoprotein</keyword>
<dbReference type="SMART" id="SM00388">
    <property type="entry name" value="HisKA"/>
    <property type="match status" value="1"/>
</dbReference>
<keyword evidence="10" id="KW-0067">ATP-binding</keyword>
<evidence type="ECO:0000256" key="10">
    <source>
        <dbReference type="ARBA" id="ARBA00022840"/>
    </source>
</evidence>
<evidence type="ECO:0000256" key="14">
    <source>
        <dbReference type="PROSITE-ProRule" id="PRU00110"/>
    </source>
</evidence>
<dbReference type="Proteomes" id="UP001300012">
    <property type="component" value="Unassembled WGS sequence"/>
</dbReference>
<organism evidence="23 24">
    <name type="scientific">Paenibacillus radicis</name>
    <name type="common">ex Xue et al. 2023</name>
    <dbReference type="NCBI Taxonomy" id="2972489"/>
    <lineage>
        <taxon>Bacteria</taxon>
        <taxon>Bacillati</taxon>
        <taxon>Bacillota</taxon>
        <taxon>Bacilli</taxon>
        <taxon>Bacillales</taxon>
        <taxon>Paenibacillaceae</taxon>
        <taxon>Paenibacillus</taxon>
    </lineage>
</organism>
<comment type="subcellular location">
    <subcellularLocation>
        <location evidence="2">Cell membrane</location>
        <topology evidence="2">Multi-pass membrane protein</topology>
    </subcellularLocation>
</comment>
<dbReference type="CDD" id="cd17546">
    <property type="entry name" value="REC_hyHK_CKI1_RcsC-like"/>
    <property type="match status" value="1"/>
</dbReference>
<comment type="caution">
    <text evidence="23">The sequence shown here is derived from an EMBL/GenBank/DDBJ whole genome shotgun (WGS) entry which is preliminary data.</text>
</comment>
<dbReference type="Gene3D" id="1.10.287.130">
    <property type="match status" value="1"/>
</dbReference>
<feature type="domain" description="PAS" evidence="19">
    <location>
        <begin position="351"/>
        <end position="422"/>
    </location>
</feature>
<reference evidence="23 24" key="1">
    <citation type="submission" date="2022-08" db="EMBL/GenBank/DDBJ databases">
        <title>Paenibacillus endoradicis sp. nov., Paenibacillus radicibacter sp. nov and Paenibacillus pararadicis sp. nov., three cold-adapted plant growth-promoting bacteria isolated from root of Larix gmelinii in Great Khingan.</title>
        <authorList>
            <person name="Xue H."/>
        </authorList>
    </citation>
    <scope>NUCLEOTIDE SEQUENCE [LARGE SCALE GENOMIC DNA]</scope>
    <source>
        <strain evidence="23 24">N5-1-1-5</strain>
    </source>
</reference>
<dbReference type="PROSITE" id="PS50113">
    <property type="entry name" value="PAC"/>
    <property type="match status" value="1"/>
</dbReference>
<dbReference type="InterPro" id="IPR036641">
    <property type="entry name" value="HPT_dom_sf"/>
</dbReference>
<evidence type="ECO:0000256" key="8">
    <source>
        <dbReference type="ARBA" id="ARBA00022741"/>
    </source>
</evidence>
<dbReference type="InterPro" id="IPR003661">
    <property type="entry name" value="HisK_dim/P_dom"/>
</dbReference>
<dbReference type="CDD" id="cd00130">
    <property type="entry name" value="PAS"/>
    <property type="match status" value="1"/>
</dbReference>
<dbReference type="PRINTS" id="PR00344">
    <property type="entry name" value="BCTRLSENSOR"/>
</dbReference>
<keyword evidence="8" id="KW-0547">Nucleotide-binding</keyword>
<dbReference type="EC" id="2.7.13.3" evidence="3"/>
<evidence type="ECO:0000256" key="4">
    <source>
        <dbReference type="ARBA" id="ARBA00022475"/>
    </source>
</evidence>
<dbReference type="SUPFAM" id="SSF55874">
    <property type="entry name" value="ATPase domain of HSP90 chaperone/DNA topoisomerase II/histidine kinase"/>
    <property type="match status" value="1"/>
</dbReference>
<dbReference type="Gene3D" id="1.20.120.160">
    <property type="entry name" value="HPT domain"/>
    <property type="match status" value="1"/>
</dbReference>
<evidence type="ECO:0000256" key="5">
    <source>
        <dbReference type="ARBA" id="ARBA00022553"/>
    </source>
</evidence>
<dbReference type="CDD" id="cd16922">
    <property type="entry name" value="HATPase_EvgS-ArcB-TorS-like"/>
    <property type="match status" value="1"/>
</dbReference>
<dbReference type="InterPro" id="IPR000014">
    <property type="entry name" value="PAS"/>
</dbReference>
<dbReference type="Gene3D" id="3.40.50.2300">
    <property type="match status" value="2"/>
</dbReference>
<dbReference type="PROSITE" id="PS50112">
    <property type="entry name" value="PAS"/>
    <property type="match status" value="1"/>
</dbReference>
<evidence type="ECO:0000256" key="11">
    <source>
        <dbReference type="ARBA" id="ARBA00022989"/>
    </source>
</evidence>
<keyword evidence="12" id="KW-0902">Two-component regulatory system</keyword>
<dbReference type="SMART" id="SM00091">
    <property type="entry name" value="PAS"/>
    <property type="match status" value="1"/>
</dbReference>
<dbReference type="SUPFAM" id="SSF158472">
    <property type="entry name" value="HAMP domain-like"/>
    <property type="match status" value="1"/>
</dbReference>
<dbReference type="CDD" id="cd00088">
    <property type="entry name" value="HPT"/>
    <property type="match status" value="1"/>
</dbReference>
<dbReference type="InterPro" id="IPR000700">
    <property type="entry name" value="PAS-assoc_C"/>
</dbReference>
<dbReference type="PROSITE" id="PS50109">
    <property type="entry name" value="HIS_KIN"/>
    <property type="match status" value="1"/>
</dbReference>
<dbReference type="PROSITE" id="PS50885">
    <property type="entry name" value="HAMP"/>
    <property type="match status" value="1"/>
</dbReference>
<feature type="domain" description="Response regulatory" evidence="18">
    <location>
        <begin position="900"/>
        <end position="1016"/>
    </location>
</feature>
<dbReference type="Pfam" id="PF13426">
    <property type="entry name" value="PAS_9"/>
    <property type="match status" value="1"/>
</dbReference>
<dbReference type="InterPro" id="IPR035965">
    <property type="entry name" value="PAS-like_dom_sf"/>
</dbReference>
<dbReference type="InterPro" id="IPR001610">
    <property type="entry name" value="PAC"/>
</dbReference>
<dbReference type="CDD" id="cd18773">
    <property type="entry name" value="PDC1_HK_sensor"/>
    <property type="match status" value="1"/>
</dbReference>
<comment type="catalytic activity">
    <reaction evidence="1">
        <text>ATP + protein L-histidine = ADP + protein N-phospho-L-histidine.</text>
        <dbReference type="EC" id="2.7.13.3"/>
    </reaction>
</comment>
<dbReference type="InterPro" id="IPR036890">
    <property type="entry name" value="HATPase_C_sf"/>
</dbReference>
<evidence type="ECO:0000256" key="16">
    <source>
        <dbReference type="SAM" id="Phobius"/>
    </source>
</evidence>
<keyword evidence="11 16" id="KW-1133">Transmembrane helix</keyword>
<dbReference type="PANTHER" id="PTHR45339">
    <property type="entry name" value="HYBRID SIGNAL TRANSDUCTION HISTIDINE KINASE J"/>
    <property type="match status" value="1"/>
</dbReference>
<feature type="domain" description="PAC" evidence="20">
    <location>
        <begin position="440"/>
        <end position="492"/>
    </location>
</feature>
<dbReference type="EMBL" id="JANQBD010000001">
    <property type="protein sequence ID" value="MCR8629704.1"/>
    <property type="molecule type" value="Genomic_DNA"/>
</dbReference>
<feature type="domain" description="Response regulatory" evidence="18">
    <location>
        <begin position="751"/>
        <end position="872"/>
    </location>
</feature>
<dbReference type="Pfam" id="PF00072">
    <property type="entry name" value="Response_reg"/>
    <property type="match status" value="2"/>
</dbReference>
<dbReference type="Pfam" id="PF00512">
    <property type="entry name" value="HisKA"/>
    <property type="match status" value="1"/>
</dbReference>
<evidence type="ECO:0000259" key="19">
    <source>
        <dbReference type="PROSITE" id="PS50112"/>
    </source>
</evidence>
<dbReference type="Pfam" id="PF00672">
    <property type="entry name" value="HAMP"/>
    <property type="match status" value="1"/>
</dbReference>